<dbReference type="STRING" id="646529.Desaci_1453"/>
<dbReference type="EMBL" id="CP003639">
    <property type="protein sequence ID" value="AFM40470.1"/>
    <property type="molecule type" value="Genomic_DNA"/>
</dbReference>
<dbReference type="eggNOG" id="ENOG502ZUWX">
    <property type="taxonomic scope" value="Bacteria"/>
</dbReference>
<accession>I4D3U6</accession>
<keyword evidence="2" id="KW-1185">Reference proteome</keyword>
<dbReference type="KEGG" id="dai:Desaci_1453"/>
<protein>
    <submittedName>
        <fullName evidence="1">Uncharacterized protein</fullName>
    </submittedName>
</protein>
<evidence type="ECO:0000313" key="1">
    <source>
        <dbReference type="EMBL" id="AFM40470.1"/>
    </source>
</evidence>
<dbReference type="AlphaFoldDB" id="I4D3U6"/>
<name>I4D3U6_DESAJ</name>
<gene>
    <name evidence="1" type="ordered locus">Desaci_1453</name>
</gene>
<dbReference type="RefSeq" id="WP_014826477.1">
    <property type="nucleotide sequence ID" value="NC_018068.1"/>
</dbReference>
<dbReference type="HOGENOM" id="CLU_188257_0_0_9"/>
<evidence type="ECO:0000313" key="2">
    <source>
        <dbReference type="Proteomes" id="UP000002892"/>
    </source>
</evidence>
<reference evidence="1 2" key="1">
    <citation type="journal article" date="2012" name="J. Bacteriol.">
        <title>Complete genome sequences of Desulfosporosinus orientis DSM765T, Desulfosporosinus youngiae DSM17734T, Desulfosporosinus meridiei DSM13257T, and Desulfosporosinus acidiphilus DSM22704T.</title>
        <authorList>
            <person name="Pester M."/>
            <person name="Brambilla E."/>
            <person name="Alazard D."/>
            <person name="Rattei T."/>
            <person name="Weinmaier T."/>
            <person name="Han J."/>
            <person name="Lucas S."/>
            <person name="Lapidus A."/>
            <person name="Cheng J.F."/>
            <person name="Goodwin L."/>
            <person name="Pitluck S."/>
            <person name="Peters L."/>
            <person name="Ovchinnikova G."/>
            <person name="Teshima H."/>
            <person name="Detter J.C."/>
            <person name="Han C.S."/>
            <person name="Tapia R."/>
            <person name="Land M.L."/>
            <person name="Hauser L."/>
            <person name="Kyrpides N.C."/>
            <person name="Ivanova N.N."/>
            <person name="Pagani I."/>
            <person name="Huntmann M."/>
            <person name="Wei C.L."/>
            <person name="Davenport K.W."/>
            <person name="Daligault H."/>
            <person name="Chain P.S."/>
            <person name="Chen A."/>
            <person name="Mavromatis K."/>
            <person name="Markowitz V."/>
            <person name="Szeto E."/>
            <person name="Mikhailova N."/>
            <person name="Pati A."/>
            <person name="Wagner M."/>
            <person name="Woyke T."/>
            <person name="Ollivier B."/>
            <person name="Klenk H.P."/>
            <person name="Spring S."/>
            <person name="Loy A."/>
        </authorList>
    </citation>
    <scope>NUCLEOTIDE SEQUENCE [LARGE SCALE GENOMIC DNA]</scope>
    <source>
        <strain evidence="2">DSM 22704 / JCM 16185 / SJ4</strain>
    </source>
</reference>
<proteinExistence type="predicted"/>
<sequence>MTTEELNAKLQIVSMKGKRFKCPGGYCEFDRGFAFFVPGLGYLAFTDSKEIPYMPQGGREALESILEAGGMLDYETIIFIQEMNP</sequence>
<organism evidence="1 2">
    <name type="scientific">Desulfosporosinus acidiphilus (strain DSM 22704 / JCM 16185 / SJ4)</name>
    <dbReference type="NCBI Taxonomy" id="646529"/>
    <lineage>
        <taxon>Bacteria</taxon>
        <taxon>Bacillati</taxon>
        <taxon>Bacillota</taxon>
        <taxon>Clostridia</taxon>
        <taxon>Eubacteriales</taxon>
        <taxon>Desulfitobacteriaceae</taxon>
        <taxon>Desulfosporosinus</taxon>
    </lineage>
</organism>
<dbReference type="OrthoDB" id="2665939at2"/>
<dbReference type="Proteomes" id="UP000002892">
    <property type="component" value="Chromosome"/>
</dbReference>